<accession>A0A9W4UAZ4</accession>
<reference evidence="2" key="1">
    <citation type="submission" date="2023-01" db="EMBL/GenBank/DDBJ databases">
        <authorList>
            <person name="Van Ghelder C."/>
            <person name="Rancurel C."/>
        </authorList>
    </citation>
    <scope>NUCLEOTIDE SEQUENCE</scope>
    <source>
        <strain evidence="2">CNCM I-4278</strain>
    </source>
</reference>
<feature type="region of interest" description="Disordered" evidence="1">
    <location>
        <begin position="66"/>
        <end position="85"/>
    </location>
</feature>
<gene>
    <name evidence="2" type="ORF">PDIGIT_LOCUS5072</name>
</gene>
<feature type="region of interest" description="Disordered" evidence="1">
    <location>
        <begin position="1"/>
        <end position="26"/>
    </location>
</feature>
<dbReference type="EMBL" id="CAOQHR010000003">
    <property type="protein sequence ID" value="CAI6332043.1"/>
    <property type="molecule type" value="Genomic_DNA"/>
</dbReference>
<protein>
    <submittedName>
        <fullName evidence="2">Uncharacterized protein</fullName>
    </submittedName>
</protein>
<sequence length="185" mass="20499">MALKQSSLPTFPISSPNRSGQRNPEYNSCSSYTASIRCRKDEHTPNLAIPTVSGSMSGPRIPAQLGHLPTGRRESQANQADGRGPERWRRWGVSWVVDATCYPVVSQGPFIVTSFPTNRVMDGRRMNKSRDSVNTRLRASSLKRLVQFKKQTLDRAHASSTLYPNGSLNAPAPLEKQNLGIMHLP</sequence>
<evidence type="ECO:0000256" key="1">
    <source>
        <dbReference type="SAM" id="MobiDB-lite"/>
    </source>
</evidence>
<organism evidence="2 3">
    <name type="scientific">Periconia digitata</name>
    <dbReference type="NCBI Taxonomy" id="1303443"/>
    <lineage>
        <taxon>Eukaryota</taxon>
        <taxon>Fungi</taxon>
        <taxon>Dikarya</taxon>
        <taxon>Ascomycota</taxon>
        <taxon>Pezizomycotina</taxon>
        <taxon>Dothideomycetes</taxon>
        <taxon>Pleosporomycetidae</taxon>
        <taxon>Pleosporales</taxon>
        <taxon>Massarineae</taxon>
        <taxon>Periconiaceae</taxon>
        <taxon>Periconia</taxon>
    </lineage>
</organism>
<keyword evidence="3" id="KW-1185">Reference proteome</keyword>
<comment type="caution">
    <text evidence="2">The sequence shown here is derived from an EMBL/GenBank/DDBJ whole genome shotgun (WGS) entry which is preliminary data.</text>
</comment>
<evidence type="ECO:0000313" key="2">
    <source>
        <dbReference type="EMBL" id="CAI6332043.1"/>
    </source>
</evidence>
<evidence type="ECO:0000313" key="3">
    <source>
        <dbReference type="Proteomes" id="UP001152607"/>
    </source>
</evidence>
<name>A0A9W4UAZ4_9PLEO</name>
<dbReference type="Proteomes" id="UP001152607">
    <property type="component" value="Unassembled WGS sequence"/>
</dbReference>
<proteinExistence type="predicted"/>
<dbReference type="AlphaFoldDB" id="A0A9W4UAZ4"/>